<protein>
    <submittedName>
        <fullName evidence="2">Uncharacterized protein</fullName>
    </submittedName>
</protein>
<comment type="caution">
    <text evidence="2">The sequence shown here is derived from an EMBL/GenBank/DDBJ whole genome shotgun (WGS) entry which is preliminary data.</text>
</comment>
<proteinExistence type="predicted"/>
<organism evidence="2 3">
    <name type="scientific">Streblomastix strix</name>
    <dbReference type="NCBI Taxonomy" id="222440"/>
    <lineage>
        <taxon>Eukaryota</taxon>
        <taxon>Metamonada</taxon>
        <taxon>Preaxostyla</taxon>
        <taxon>Oxymonadida</taxon>
        <taxon>Streblomastigidae</taxon>
        <taxon>Streblomastix</taxon>
    </lineage>
</organism>
<dbReference type="AlphaFoldDB" id="A0A5J4WIH9"/>
<reference evidence="2 3" key="1">
    <citation type="submission" date="2019-03" db="EMBL/GenBank/DDBJ databases">
        <title>Single cell metagenomics reveals metabolic interactions within the superorganism composed of flagellate Streblomastix strix and complex community of Bacteroidetes bacteria on its surface.</title>
        <authorList>
            <person name="Treitli S.C."/>
            <person name="Kolisko M."/>
            <person name="Husnik F."/>
            <person name="Keeling P."/>
            <person name="Hampl V."/>
        </authorList>
    </citation>
    <scope>NUCLEOTIDE SEQUENCE [LARGE SCALE GENOMIC DNA]</scope>
    <source>
        <strain evidence="2">ST1C</strain>
    </source>
</reference>
<feature type="compositionally biased region" description="Basic and acidic residues" evidence="1">
    <location>
        <begin position="1"/>
        <end position="18"/>
    </location>
</feature>
<feature type="region of interest" description="Disordered" evidence="1">
    <location>
        <begin position="1"/>
        <end position="21"/>
    </location>
</feature>
<sequence length="191" mass="22118">MQQIANKEETNARREFIVERSQSSGKQSGACSCLMEIDGMKDDYDYYESQPARQDRMKSRAEAFGRLPFHLSMIQRTRKHGVPQFREEEGHVLATLVGYLNREIKKINRLSSTVCVQIYINDKHLGKRFSIQEQDLDDNEATTDNVVVYDKKKNAIYSVVGCTTAVGFGDKDYQYKRNYKIQYYTDVNGLE</sequence>
<name>A0A5J4WIH9_9EUKA</name>
<evidence type="ECO:0000313" key="3">
    <source>
        <dbReference type="Proteomes" id="UP000324800"/>
    </source>
</evidence>
<dbReference type="EMBL" id="SNRW01001848">
    <property type="protein sequence ID" value="KAA6394787.1"/>
    <property type="molecule type" value="Genomic_DNA"/>
</dbReference>
<evidence type="ECO:0000313" key="2">
    <source>
        <dbReference type="EMBL" id="KAA6394787.1"/>
    </source>
</evidence>
<dbReference type="Proteomes" id="UP000324800">
    <property type="component" value="Unassembled WGS sequence"/>
</dbReference>
<gene>
    <name evidence="2" type="ORF">EZS28_009680</name>
</gene>
<evidence type="ECO:0000256" key="1">
    <source>
        <dbReference type="SAM" id="MobiDB-lite"/>
    </source>
</evidence>
<accession>A0A5J4WIH9</accession>